<feature type="compositionally biased region" description="Low complexity" evidence="1">
    <location>
        <begin position="262"/>
        <end position="271"/>
    </location>
</feature>
<proteinExistence type="predicted"/>
<organism evidence="2 3">
    <name type="scientific">Amphibalanus amphitrite</name>
    <name type="common">Striped barnacle</name>
    <name type="synonym">Balanus amphitrite</name>
    <dbReference type="NCBI Taxonomy" id="1232801"/>
    <lineage>
        <taxon>Eukaryota</taxon>
        <taxon>Metazoa</taxon>
        <taxon>Ecdysozoa</taxon>
        <taxon>Arthropoda</taxon>
        <taxon>Crustacea</taxon>
        <taxon>Multicrustacea</taxon>
        <taxon>Cirripedia</taxon>
        <taxon>Thoracica</taxon>
        <taxon>Thoracicalcarea</taxon>
        <taxon>Balanomorpha</taxon>
        <taxon>Balanoidea</taxon>
        <taxon>Balanidae</taxon>
        <taxon>Amphibalaninae</taxon>
        <taxon>Amphibalanus</taxon>
    </lineage>
</organism>
<comment type="caution">
    <text evidence="2">The sequence shown here is derived from an EMBL/GenBank/DDBJ whole genome shotgun (WGS) entry which is preliminary data.</text>
</comment>
<feature type="region of interest" description="Disordered" evidence="1">
    <location>
        <begin position="133"/>
        <end position="163"/>
    </location>
</feature>
<keyword evidence="3" id="KW-1185">Reference proteome</keyword>
<evidence type="ECO:0000313" key="3">
    <source>
        <dbReference type="Proteomes" id="UP000440578"/>
    </source>
</evidence>
<dbReference type="EMBL" id="VIIS01001829">
    <property type="protein sequence ID" value="KAF0292220.1"/>
    <property type="molecule type" value="Genomic_DNA"/>
</dbReference>
<sequence length="307" mass="34156">MEDADEVLVRGLEADGRQVDSEVSAFEHMADKMATFARDLASRAAATVGRLSHQHEALLSSIANSSTVQKAQHRAETARRAAATARRAAANETIRLGELQQQQRQVAAALRAAEAAAGQWRKVEARARHAVRSAERQMEKEQERTREVALPSRAAGQERTEERRRLQATVQRLESLLERQRNITEKLRQRAAAASARAGRATRQSALVAERRRQVPVEQAAARRSYAELNELRLAAARRRAHQALLRADASVADQQELLGRAAAAATQPPRQRWRPPLPEPPAPVLRLRLVVPEEEQETTTRPSILL</sequence>
<name>A0A6A4VLL1_AMPAM</name>
<protein>
    <submittedName>
        <fullName evidence="2">Uncharacterized protein</fullName>
    </submittedName>
</protein>
<dbReference type="OrthoDB" id="446173at2759"/>
<dbReference type="Proteomes" id="UP000440578">
    <property type="component" value="Unassembled WGS sequence"/>
</dbReference>
<feature type="compositionally biased region" description="Basic and acidic residues" evidence="1">
    <location>
        <begin position="133"/>
        <end position="147"/>
    </location>
</feature>
<accession>A0A6A4VLL1</accession>
<feature type="region of interest" description="Disordered" evidence="1">
    <location>
        <begin position="262"/>
        <end position="283"/>
    </location>
</feature>
<reference evidence="2 3" key="1">
    <citation type="submission" date="2019-07" db="EMBL/GenBank/DDBJ databases">
        <title>Draft genome assembly of a fouling barnacle, Amphibalanus amphitrite (Darwin, 1854): The first reference genome for Thecostraca.</title>
        <authorList>
            <person name="Kim W."/>
        </authorList>
    </citation>
    <scope>NUCLEOTIDE SEQUENCE [LARGE SCALE GENOMIC DNA]</scope>
    <source>
        <strain evidence="2">SNU_AA5</strain>
        <tissue evidence="2">Soma without cirri and trophi</tissue>
    </source>
</reference>
<dbReference type="AlphaFoldDB" id="A0A6A4VLL1"/>
<evidence type="ECO:0000313" key="2">
    <source>
        <dbReference type="EMBL" id="KAF0292220.1"/>
    </source>
</evidence>
<evidence type="ECO:0000256" key="1">
    <source>
        <dbReference type="SAM" id="MobiDB-lite"/>
    </source>
</evidence>
<gene>
    <name evidence="2" type="ORF">FJT64_009788</name>
</gene>